<dbReference type="GO" id="GO:0003924">
    <property type="term" value="F:GTPase activity"/>
    <property type="evidence" value="ECO:0007669"/>
    <property type="project" value="InterPro"/>
</dbReference>
<dbReference type="Gene3D" id="3.40.50.300">
    <property type="entry name" value="P-loop containing nucleotide triphosphate hydrolases"/>
    <property type="match status" value="1"/>
</dbReference>
<feature type="binding site" evidence="9">
    <location>
        <position position="73"/>
    </location>
    <ligand>
        <name>GTP</name>
        <dbReference type="ChEBI" id="CHEBI:37565"/>
    </ligand>
</feature>
<evidence type="ECO:0000256" key="4">
    <source>
        <dbReference type="ARBA" id="ARBA00022741"/>
    </source>
</evidence>
<keyword evidence="6" id="KW-0472">Membrane</keyword>
<dbReference type="GO" id="GO:0046872">
    <property type="term" value="F:metal ion binding"/>
    <property type="evidence" value="ECO:0007669"/>
    <property type="project" value="UniProtKB-KW"/>
</dbReference>
<protein>
    <submittedName>
        <fullName evidence="12">ADP-ribosylation factor-like protein 8B</fullName>
    </submittedName>
</protein>
<dbReference type="CDD" id="cd04159">
    <property type="entry name" value="Arl10_like"/>
    <property type="match status" value="1"/>
</dbReference>
<dbReference type="PANTHER" id="PTHR45732">
    <property type="entry name" value="ADP-RIBOSYLATION FACTOR-LIKE PROTEIN 8"/>
    <property type="match status" value="1"/>
</dbReference>
<keyword evidence="5 9" id="KW-0342">GTP-binding</keyword>
<feature type="binding site" evidence="10">
    <location>
        <position position="33"/>
    </location>
    <ligand>
        <name>Mg(2+)</name>
        <dbReference type="ChEBI" id="CHEBI:18420"/>
    </ligand>
</feature>
<keyword evidence="10" id="KW-0460">Magnesium</keyword>
<comment type="similarity">
    <text evidence="2 11">Belongs to the small GTPase superfamily. Arf family.</text>
</comment>
<keyword evidence="7" id="KW-0458">Lysosome</keyword>
<evidence type="ECO:0000256" key="2">
    <source>
        <dbReference type="ARBA" id="ARBA00010290"/>
    </source>
</evidence>
<feature type="binding site" evidence="9">
    <location>
        <begin position="26"/>
        <end position="33"/>
    </location>
    <ligand>
        <name>GTP</name>
        <dbReference type="ChEBI" id="CHEBI:37565"/>
    </ligand>
</feature>
<keyword evidence="3" id="KW-0132">Cell division</keyword>
<keyword evidence="4 9" id="KW-0547">Nucleotide-binding</keyword>
<feature type="binding site" evidence="10">
    <location>
        <position position="51"/>
    </location>
    <ligand>
        <name>Mg(2+)</name>
        <dbReference type="ChEBI" id="CHEBI:18420"/>
    </ligand>
</feature>
<dbReference type="OrthoDB" id="2011769at2759"/>
<dbReference type="GO" id="GO:0005765">
    <property type="term" value="C:lysosomal membrane"/>
    <property type="evidence" value="ECO:0007669"/>
    <property type="project" value="UniProtKB-SubCell"/>
</dbReference>
<dbReference type="PANTHER" id="PTHR45732:SF7">
    <property type="entry name" value="ADP-RIBOSYLATION FACTOR-LIKE PROTEIN 8"/>
    <property type="match status" value="1"/>
</dbReference>
<dbReference type="FunFam" id="3.40.50.300:FF:000247">
    <property type="entry name" value="ADP-ribosylation factor-like GTPase 8A"/>
    <property type="match status" value="1"/>
</dbReference>
<accession>A0A0D2UCU9</accession>
<dbReference type="AlphaFoldDB" id="A0A0D2UCU9"/>
<evidence type="ECO:0000256" key="7">
    <source>
        <dbReference type="ARBA" id="ARBA00023228"/>
    </source>
</evidence>
<dbReference type="SUPFAM" id="SSF52540">
    <property type="entry name" value="P-loop containing nucleoside triphosphate hydrolases"/>
    <property type="match status" value="1"/>
</dbReference>
<dbReference type="OMA" id="FRNMWER"/>
<dbReference type="PROSITE" id="PS51419">
    <property type="entry name" value="RAB"/>
    <property type="match status" value="1"/>
</dbReference>
<dbReference type="GO" id="GO:0015031">
    <property type="term" value="P:protein transport"/>
    <property type="evidence" value="ECO:0007669"/>
    <property type="project" value="InterPro"/>
</dbReference>
<organism evidence="12 13">
    <name type="scientific">Capsaspora owczarzaki (strain ATCC 30864)</name>
    <dbReference type="NCBI Taxonomy" id="595528"/>
    <lineage>
        <taxon>Eukaryota</taxon>
        <taxon>Filasterea</taxon>
        <taxon>Capsaspora</taxon>
    </lineage>
</organism>
<dbReference type="GO" id="GO:0051301">
    <property type="term" value="P:cell division"/>
    <property type="evidence" value="ECO:0007669"/>
    <property type="project" value="UniProtKB-KW"/>
</dbReference>
<dbReference type="SMART" id="SM00178">
    <property type="entry name" value="SAR"/>
    <property type="match status" value="1"/>
</dbReference>
<keyword evidence="8" id="KW-0131">Cell cycle</keyword>
<dbReference type="eggNOG" id="KOG0075">
    <property type="taxonomic scope" value="Eukaryota"/>
</dbReference>
<evidence type="ECO:0000256" key="10">
    <source>
        <dbReference type="PIRSR" id="PIRSR606689-2"/>
    </source>
</evidence>
<evidence type="ECO:0000256" key="9">
    <source>
        <dbReference type="PIRSR" id="PIRSR606689-1"/>
    </source>
</evidence>
<evidence type="ECO:0000256" key="5">
    <source>
        <dbReference type="ARBA" id="ARBA00023134"/>
    </source>
</evidence>
<dbReference type="InterPro" id="IPR006689">
    <property type="entry name" value="Small_GTPase_ARF/SAR"/>
</dbReference>
<dbReference type="NCBIfam" id="TIGR00231">
    <property type="entry name" value="small_GTP"/>
    <property type="match status" value="1"/>
</dbReference>
<evidence type="ECO:0000256" key="11">
    <source>
        <dbReference type="RuleBase" id="RU003925"/>
    </source>
</evidence>
<keyword evidence="10" id="KW-0479">Metal-binding</keyword>
<dbReference type="SMART" id="SM00177">
    <property type="entry name" value="ARF"/>
    <property type="match status" value="1"/>
</dbReference>
<dbReference type="Pfam" id="PF00025">
    <property type="entry name" value="Arf"/>
    <property type="match status" value="1"/>
</dbReference>
<evidence type="ECO:0000313" key="13">
    <source>
        <dbReference type="Proteomes" id="UP000008743"/>
    </source>
</evidence>
<dbReference type="InterPro" id="IPR027417">
    <property type="entry name" value="P-loop_NTPase"/>
</dbReference>
<evidence type="ECO:0000256" key="6">
    <source>
        <dbReference type="ARBA" id="ARBA00023136"/>
    </source>
</evidence>
<evidence type="ECO:0000313" key="12">
    <source>
        <dbReference type="EMBL" id="KJE92886.1"/>
    </source>
</evidence>
<dbReference type="InterPro" id="IPR044154">
    <property type="entry name" value="Arl8a/8b"/>
</dbReference>
<dbReference type="STRING" id="595528.A0A0D2UCU9"/>
<dbReference type="EMBL" id="KE346364">
    <property type="protein sequence ID" value="KJE92886.1"/>
    <property type="molecule type" value="Genomic_DNA"/>
</dbReference>
<keyword evidence="13" id="KW-1185">Reference proteome</keyword>
<feature type="binding site" evidence="9">
    <location>
        <begin position="129"/>
        <end position="132"/>
    </location>
    <ligand>
        <name>GTP</name>
        <dbReference type="ChEBI" id="CHEBI:37565"/>
    </ligand>
</feature>
<gene>
    <name evidence="12" type="ORF">CAOG_003774</name>
</gene>
<comment type="subcellular location">
    <subcellularLocation>
        <location evidence="1">Lysosome membrane</location>
    </subcellularLocation>
</comment>
<dbReference type="PRINTS" id="PR00328">
    <property type="entry name" value="SAR1GTPBP"/>
</dbReference>
<dbReference type="PhylomeDB" id="A0A0D2UCU9"/>
<proteinExistence type="inferred from homology"/>
<dbReference type="SMART" id="SM00175">
    <property type="entry name" value="RAB"/>
    <property type="match status" value="1"/>
</dbReference>
<dbReference type="InParanoid" id="A0A0D2UCU9"/>
<evidence type="ECO:0000256" key="3">
    <source>
        <dbReference type="ARBA" id="ARBA00022618"/>
    </source>
</evidence>
<dbReference type="Proteomes" id="UP000008743">
    <property type="component" value="Unassembled WGS sequence"/>
</dbReference>
<name>A0A0D2UCU9_CAPO3</name>
<reference evidence="13" key="1">
    <citation type="submission" date="2011-02" db="EMBL/GenBank/DDBJ databases">
        <title>The Genome Sequence of Capsaspora owczarzaki ATCC 30864.</title>
        <authorList>
            <person name="Russ C."/>
            <person name="Cuomo C."/>
            <person name="Burger G."/>
            <person name="Gray M.W."/>
            <person name="Holland P.W.H."/>
            <person name="King N."/>
            <person name="Lang F.B.F."/>
            <person name="Roger A.J."/>
            <person name="Ruiz-Trillo I."/>
            <person name="Young S.K."/>
            <person name="Zeng Q."/>
            <person name="Gargeya S."/>
            <person name="Alvarado L."/>
            <person name="Berlin A."/>
            <person name="Chapman S.B."/>
            <person name="Chen Z."/>
            <person name="Freedman E."/>
            <person name="Gellesch M."/>
            <person name="Goldberg J."/>
            <person name="Griggs A."/>
            <person name="Gujja S."/>
            <person name="Heilman E."/>
            <person name="Heiman D."/>
            <person name="Howarth C."/>
            <person name="Mehta T."/>
            <person name="Neiman D."/>
            <person name="Pearson M."/>
            <person name="Roberts A."/>
            <person name="Saif S."/>
            <person name="Shea T."/>
            <person name="Shenoy N."/>
            <person name="Sisk P."/>
            <person name="Stolte C."/>
            <person name="Sykes S."/>
            <person name="White J."/>
            <person name="Yandava C."/>
            <person name="Haas B."/>
            <person name="Nusbaum C."/>
            <person name="Birren B."/>
        </authorList>
    </citation>
    <scope>NUCLEOTIDE SEQUENCE</scope>
    <source>
        <strain evidence="13">ATCC 30864</strain>
    </source>
</reference>
<dbReference type="InterPro" id="IPR005225">
    <property type="entry name" value="Small_GTP-bd"/>
</dbReference>
<dbReference type="RefSeq" id="XP_004363502.1">
    <property type="nucleotide sequence ID" value="XM_004363445.2"/>
</dbReference>
<evidence type="ECO:0000256" key="8">
    <source>
        <dbReference type="ARBA" id="ARBA00023306"/>
    </source>
</evidence>
<dbReference type="PROSITE" id="PS51417">
    <property type="entry name" value="ARF"/>
    <property type="match status" value="1"/>
</dbReference>
<dbReference type="GO" id="GO:0005525">
    <property type="term" value="F:GTP binding"/>
    <property type="evidence" value="ECO:0007669"/>
    <property type="project" value="UniProtKB-KW"/>
</dbReference>
<evidence type="ECO:0000256" key="1">
    <source>
        <dbReference type="ARBA" id="ARBA00004656"/>
    </source>
</evidence>
<sequence length="184" mass="21056">MSWFKAIVEWFKSLFWKEEMELTLVGLQNSGKTTFVNVIASGQFSEDMIPTVGFNMRKVTKGNVTIKLWDIGGQPRFRSMWERYCRGVNCIVYMVDAADHEKLEAARNELHGLLEKPQLNGIPVLVLGNKNDLPDAFSVEELIVRLNLKAISNREVCCYSVSCKKQDNIDITLQWLIKHSKSSK</sequence>